<evidence type="ECO:0000256" key="1">
    <source>
        <dbReference type="SAM" id="SignalP"/>
    </source>
</evidence>
<evidence type="ECO:0000313" key="3">
    <source>
        <dbReference type="Proteomes" id="UP000587760"/>
    </source>
</evidence>
<feature type="chain" id="PRO_5033021420" evidence="1">
    <location>
        <begin position="23"/>
        <end position="284"/>
    </location>
</feature>
<accession>A0A841RDA6</accession>
<dbReference type="AlphaFoldDB" id="A0A841RDA6"/>
<feature type="signal peptide" evidence="1">
    <location>
        <begin position="1"/>
        <end position="22"/>
    </location>
</feature>
<name>A0A841RDA6_9SPIO</name>
<comment type="caution">
    <text evidence="2">The sequence shown here is derived from an EMBL/GenBank/DDBJ whole genome shotgun (WGS) entry which is preliminary data.</text>
</comment>
<keyword evidence="3" id="KW-1185">Reference proteome</keyword>
<gene>
    <name evidence="2" type="ORF">HNR50_003306</name>
</gene>
<evidence type="ECO:0000313" key="2">
    <source>
        <dbReference type="EMBL" id="MBB6481626.1"/>
    </source>
</evidence>
<protein>
    <submittedName>
        <fullName evidence="2">Uncharacterized protein</fullName>
    </submittedName>
</protein>
<dbReference type="Proteomes" id="UP000587760">
    <property type="component" value="Unassembled WGS sequence"/>
</dbReference>
<organism evidence="2 3">
    <name type="scientific">Spirochaeta isovalerica</name>
    <dbReference type="NCBI Taxonomy" id="150"/>
    <lineage>
        <taxon>Bacteria</taxon>
        <taxon>Pseudomonadati</taxon>
        <taxon>Spirochaetota</taxon>
        <taxon>Spirochaetia</taxon>
        <taxon>Spirochaetales</taxon>
        <taxon>Spirochaetaceae</taxon>
        <taxon>Spirochaeta</taxon>
    </lineage>
</organism>
<proteinExistence type="predicted"/>
<reference evidence="2 3" key="1">
    <citation type="submission" date="2020-08" db="EMBL/GenBank/DDBJ databases">
        <title>Genomic Encyclopedia of Type Strains, Phase IV (KMG-IV): sequencing the most valuable type-strain genomes for metagenomic binning, comparative biology and taxonomic classification.</title>
        <authorList>
            <person name="Goeker M."/>
        </authorList>
    </citation>
    <scope>NUCLEOTIDE SEQUENCE [LARGE SCALE GENOMIC DNA]</scope>
    <source>
        <strain evidence="2 3">DSM 2461</strain>
    </source>
</reference>
<dbReference type="RefSeq" id="WP_184747864.1">
    <property type="nucleotide sequence ID" value="NZ_JACHGJ010000007.1"/>
</dbReference>
<sequence>MNRLAITSALMFFLASLSGLFAQDVSVTAEKLIDWEEGIVTIDITASTETAWTALSSRYDMDKLISKRAPVLTAEIIADIPVSSLDTIGSAILKNTSLYGDLLKLPDLVGKTFSTAAEDRKSLTVRYDIPVFPYIASLFIERSEADQVKRDLRYYPTEDFTGILIYAAEEMPLSGTNRSSALNPSIFPRLFDEDLNLILDMSKMEPDYLRRWGTAGFSYDRDRTFYGDRVGAFPLRTMATGYFGMNSTDIILPERAVRQILSSDRNRQLLAEGRVLIICSRPES</sequence>
<dbReference type="EMBL" id="JACHGJ010000007">
    <property type="protein sequence ID" value="MBB6481626.1"/>
    <property type="molecule type" value="Genomic_DNA"/>
</dbReference>
<keyword evidence="1" id="KW-0732">Signal</keyword>